<name>A0ABD0YH73_9HEMI</name>
<sequence length="292" mass="30848">MVNLETEAVLECSTQTEREGDDGEGGGHLFYIPLPEGPLVNSQLAAAPQQLIQGVAVKLDTEGPDQRVIMRAKLITKPPTTFGSTPRSLVAGGKVKPEQKVRPLGSAALTTEPNATSIAPTVTSSGTVSAVKPPPVVGTVQPTVRRSSGATVDQSTGTAVKQTTQATQADSLPAKPVRRESVHLPPPLPPPLSVKPTKSRQVGVDSGLNRGKSISPSNTLVAVGSAHFPKCGTPPCLVEAPTFRPTEKEFHDPLEYIDRITPLAQQFGICRIIPPPNFKVLWLVLVVVEVIP</sequence>
<feature type="compositionally biased region" description="Polar residues" evidence="3">
    <location>
        <begin position="145"/>
        <end position="155"/>
    </location>
</feature>
<dbReference type="EMBL" id="JBFDAA010000007">
    <property type="protein sequence ID" value="KAL1130646.1"/>
    <property type="molecule type" value="Genomic_DNA"/>
</dbReference>
<feature type="compositionally biased region" description="Pro residues" evidence="3">
    <location>
        <begin position="184"/>
        <end position="193"/>
    </location>
</feature>
<evidence type="ECO:0000256" key="1">
    <source>
        <dbReference type="ARBA" id="ARBA00004123"/>
    </source>
</evidence>
<dbReference type="InterPro" id="IPR003349">
    <property type="entry name" value="JmjN"/>
</dbReference>
<comment type="caution">
    <text evidence="5">The sequence shown here is derived from an EMBL/GenBank/DDBJ whole genome shotgun (WGS) entry which is preliminary data.</text>
</comment>
<keyword evidence="6" id="KW-1185">Reference proteome</keyword>
<feature type="region of interest" description="Disordered" evidence="3">
    <location>
        <begin position="1"/>
        <end position="27"/>
    </location>
</feature>
<evidence type="ECO:0000256" key="3">
    <source>
        <dbReference type="SAM" id="MobiDB-lite"/>
    </source>
</evidence>
<dbReference type="Pfam" id="PF02375">
    <property type="entry name" value="JmjN"/>
    <property type="match status" value="1"/>
</dbReference>
<evidence type="ECO:0000259" key="4">
    <source>
        <dbReference type="PROSITE" id="PS51183"/>
    </source>
</evidence>
<dbReference type="PANTHER" id="PTHR10694">
    <property type="entry name" value="LYSINE-SPECIFIC DEMETHYLASE"/>
    <property type="match status" value="1"/>
</dbReference>
<proteinExistence type="predicted"/>
<dbReference type="PANTHER" id="PTHR10694:SF113">
    <property type="entry name" value="PROTEIN JUMONJI"/>
    <property type="match status" value="1"/>
</dbReference>
<feature type="compositionally biased region" description="Low complexity" evidence="3">
    <location>
        <begin position="156"/>
        <end position="169"/>
    </location>
</feature>
<organism evidence="5 6">
    <name type="scientific">Ranatra chinensis</name>
    <dbReference type="NCBI Taxonomy" id="642074"/>
    <lineage>
        <taxon>Eukaryota</taxon>
        <taxon>Metazoa</taxon>
        <taxon>Ecdysozoa</taxon>
        <taxon>Arthropoda</taxon>
        <taxon>Hexapoda</taxon>
        <taxon>Insecta</taxon>
        <taxon>Pterygota</taxon>
        <taxon>Neoptera</taxon>
        <taxon>Paraneoptera</taxon>
        <taxon>Hemiptera</taxon>
        <taxon>Heteroptera</taxon>
        <taxon>Panheteroptera</taxon>
        <taxon>Nepomorpha</taxon>
        <taxon>Nepidae</taxon>
        <taxon>Ranatrinae</taxon>
        <taxon>Ranatra</taxon>
    </lineage>
</organism>
<dbReference type="AlphaFoldDB" id="A0ABD0YH73"/>
<keyword evidence="2" id="KW-0539">Nucleus</keyword>
<evidence type="ECO:0000313" key="5">
    <source>
        <dbReference type="EMBL" id="KAL1130646.1"/>
    </source>
</evidence>
<dbReference type="Proteomes" id="UP001558652">
    <property type="component" value="Unassembled WGS sequence"/>
</dbReference>
<accession>A0ABD0YH73</accession>
<evidence type="ECO:0000313" key="6">
    <source>
        <dbReference type="Proteomes" id="UP001558652"/>
    </source>
</evidence>
<dbReference type="GO" id="GO:0005634">
    <property type="term" value="C:nucleus"/>
    <property type="evidence" value="ECO:0007669"/>
    <property type="project" value="UniProtKB-SubCell"/>
</dbReference>
<feature type="compositionally biased region" description="Polar residues" evidence="3">
    <location>
        <begin position="117"/>
        <end position="128"/>
    </location>
</feature>
<feature type="region of interest" description="Disordered" evidence="3">
    <location>
        <begin position="117"/>
        <end position="211"/>
    </location>
</feature>
<reference evidence="5 6" key="1">
    <citation type="submission" date="2024-07" db="EMBL/GenBank/DDBJ databases">
        <title>Chromosome-level genome assembly of the water stick insect Ranatra chinensis (Heteroptera: Nepidae).</title>
        <authorList>
            <person name="Liu X."/>
        </authorList>
    </citation>
    <scope>NUCLEOTIDE SEQUENCE [LARGE SCALE GENOMIC DNA]</scope>
    <source>
        <strain evidence="5">Cailab_2021Rc</strain>
        <tissue evidence="5">Muscle</tissue>
    </source>
</reference>
<comment type="subcellular location">
    <subcellularLocation>
        <location evidence="1">Nucleus</location>
    </subcellularLocation>
</comment>
<evidence type="ECO:0000256" key="2">
    <source>
        <dbReference type="ARBA" id="ARBA00023242"/>
    </source>
</evidence>
<gene>
    <name evidence="5" type="ORF">AAG570_011888</name>
</gene>
<dbReference type="PROSITE" id="PS51183">
    <property type="entry name" value="JMJN"/>
    <property type="match status" value="1"/>
</dbReference>
<dbReference type="SMART" id="SM00545">
    <property type="entry name" value="JmjN"/>
    <property type="match status" value="1"/>
</dbReference>
<dbReference type="Gene3D" id="2.60.120.650">
    <property type="entry name" value="Cupin"/>
    <property type="match status" value="1"/>
</dbReference>
<protein>
    <recommendedName>
        <fullName evidence="4">JmjN domain-containing protein</fullName>
    </recommendedName>
</protein>
<feature type="domain" description="JmjN" evidence="4">
    <location>
        <begin position="240"/>
        <end position="281"/>
    </location>
</feature>